<name>A0A7S3Y6W3_HETAK</name>
<reference evidence="1" key="1">
    <citation type="submission" date="2021-01" db="EMBL/GenBank/DDBJ databases">
        <authorList>
            <person name="Corre E."/>
            <person name="Pelletier E."/>
            <person name="Niang G."/>
            <person name="Scheremetjew M."/>
            <person name="Finn R."/>
            <person name="Kale V."/>
            <person name="Holt S."/>
            <person name="Cochrane G."/>
            <person name="Meng A."/>
            <person name="Brown T."/>
            <person name="Cohen L."/>
        </authorList>
    </citation>
    <scope>NUCLEOTIDE SEQUENCE</scope>
    <source>
        <strain evidence="1">CCMP3107</strain>
    </source>
</reference>
<gene>
    <name evidence="1" type="ORF">HAKA00212_LOCUS21686</name>
</gene>
<evidence type="ECO:0000313" key="1">
    <source>
        <dbReference type="EMBL" id="CAE0642828.1"/>
    </source>
</evidence>
<sequence>MIKNSGFWCRPVIPSIICYVVCSCQQAVIASFSTTTTSSSSSSATNSSSSNNFFIAIHMNNDIVLVAIPNTHKNTFLISTAFSSSKVFVASPGGIINALQKIVNLAA</sequence>
<dbReference type="AlphaFoldDB" id="A0A7S3Y6W3"/>
<dbReference type="PROSITE" id="PS51257">
    <property type="entry name" value="PROKAR_LIPOPROTEIN"/>
    <property type="match status" value="1"/>
</dbReference>
<proteinExistence type="predicted"/>
<dbReference type="EMBL" id="HBIU01048642">
    <property type="protein sequence ID" value="CAE0642828.1"/>
    <property type="molecule type" value="Transcribed_RNA"/>
</dbReference>
<organism evidence="1">
    <name type="scientific">Heterosigma akashiwo</name>
    <name type="common">Chromophytic alga</name>
    <name type="synonym">Heterosigma carterae</name>
    <dbReference type="NCBI Taxonomy" id="2829"/>
    <lineage>
        <taxon>Eukaryota</taxon>
        <taxon>Sar</taxon>
        <taxon>Stramenopiles</taxon>
        <taxon>Ochrophyta</taxon>
        <taxon>Raphidophyceae</taxon>
        <taxon>Chattonellales</taxon>
        <taxon>Chattonellaceae</taxon>
        <taxon>Heterosigma</taxon>
    </lineage>
</organism>
<accession>A0A7S3Y6W3</accession>
<protein>
    <submittedName>
        <fullName evidence="1">Uncharacterized protein</fullName>
    </submittedName>
</protein>